<evidence type="ECO:0000313" key="11">
    <source>
        <dbReference type="Proteomes" id="UP000594263"/>
    </source>
</evidence>
<dbReference type="PROSITE" id="PS51892">
    <property type="entry name" value="SUBTILASE"/>
    <property type="match status" value="1"/>
</dbReference>
<name>A0A7N0VLN5_KALFE</name>
<keyword evidence="2" id="KW-0645">Protease</keyword>
<dbReference type="InterPro" id="IPR015500">
    <property type="entry name" value="Peptidase_S8_subtilisin-rel"/>
</dbReference>
<sequence length="654" mass="70179">MDDIGHGTHTASTAGGNKVGGASFGDVLAKGTARGGLPSSRIAAYKVCRMGTCVGADMLAGFDDAIADGVDVITISLSGLRHVELAQDAIAIGSFHAMQHGIPTINSAGNYGPEAATINEIAPWLISVGASTIDRYFADTLVLGDGKTLTGRSSINVHPLVREPKYPLVYANKLNASNCSEALIRDCHIHCIDKDFIKDKIVICTSIGAAAYLRRMGAAGLILKGGNSIPTIYYLPAISLPSQDFVQVEAYANITGSRATILMSEDVKDSLAPVVASFSSRGPNYRFPDIMKPDVVSPGVGILAAYVPNLVPFIEMTETNESMAFNIMSGTSMSCPHAAGAIAYVKSLHPDWSPSALKSALMTTDYINILCGTYDAETCRKISGEKCQCPKDKIAPKDLNYPSMTIKLNATEPINASFTRVATNVGHPNSTYKADIVAAPKLTITVAPDTLSFAELNERKSFEVHVTGEIPRGEQMLSSSLVWSHGESEQRGERGQGEAEHRSCERPGDPGLIYDISEQDYINILCGTYDAETCRKIPGEKCQCPKDKIAPKDLNYPSMTIKLNATEPINVSFTRVATNVGHPNSTYKADIVAAPKLTITVAPDTLSFAELNERKSFEVHVTGEFPRGEHMLSSSLVWSHGTHNVRSPIIVYTD</sequence>
<comment type="caution">
    <text evidence="6">Lacks conserved residue(s) required for the propagation of feature annotation.</text>
</comment>
<dbReference type="SUPFAM" id="SSF52743">
    <property type="entry name" value="Subtilisin-like"/>
    <property type="match status" value="1"/>
</dbReference>
<dbReference type="InterPro" id="IPR000209">
    <property type="entry name" value="Peptidase_S8/S53_dom"/>
</dbReference>
<dbReference type="Pfam" id="PF00082">
    <property type="entry name" value="Peptidase_S8"/>
    <property type="match status" value="1"/>
</dbReference>
<evidence type="ECO:0000256" key="6">
    <source>
        <dbReference type="PROSITE-ProRule" id="PRU01240"/>
    </source>
</evidence>
<evidence type="ECO:0000256" key="3">
    <source>
        <dbReference type="ARBA" id="ARBA00022729"/>
    </source>
</evidence>
<feature type="domain" description="Subtilisin-like protease fibronectin type-III" evidence="9">
    <location>
        <begin position="553"/>
        <end position="651"/>
    </location>
</feature>
<evidence type="ECO:0000259" key="8">
    <source>
        <dbReference type="Pfam" id="PF00082"/>
    </source>
</evidence>
<feature type="domain" description="Peptidase S8/S53" evidence="8">
    <location>
        <begin position="3"/>
        <end position="365"/>
    </location>
</feature>
<protein>
    <submittedName>
        <fullName evidence="10">Uncharacterized protein</fullName>
    </submittedName>
</protein>
<feature type="compositionally biased region" description="Basic and acidic residues" evidence="7">
    <location>
        <begin position="486"/>
        <end position="508"/>
    </location>
</feature>
<keyword evidence="11" id="KW-1185">Reference proteome</keyword>
<dbReference type="Pfam" id="PF17766">
    <property type="entry name" value="fn3_6"/>
    <property type="match status" value="2"/>
</dbReference>
<dbReference type="GO" id="GO:0006508">
    <property type="term" value="P:proteolysis"/>
    <property type="evidence" value="ECO:0007669"/>
    <property type="project" value="UniProtKB-KW"/>
</dbReference>
<keyword evidence="5" id="KW-0720">Serine protease</keyword>
<feature type="domain" description="Subtilisin-like protease fibronectin type-III" evidence="9">
    <location>
        <begin position="398"/>
        <end position="487"/>
    </location>
</feature>
<evidence type="ECO:0000256" key="5">
    <source>
        <dbReference type="ARBA" id="ARBA00022825"/>
    </source>
</evidence>
<evidence type="ECO:0000313" key="10">
    <source>
        <dbReference type="EnsemblPlants" id="Kaladp1230s0001.1.v1.1"/>
    </source>
</evidence>
<dbReference type="Gene3D" id="3.40.50.200">
    <property type="entry name" value="Peptidase S8/S53 domain"/>
    <property type="match status" value="1"/>
</dbReference>
<dbReference type="Proteomes" id="UP000594263">
    <property type="component" value="Unplaced"/>
</dbReference>
<accession>A0A7N0VLN5</accession>
<reference evidence="10" key="1">
    <citation type="submission" date="2021-01" db="UniProtKB">
        <authorList>
            <consortium name="EnsemblPlants"/>
        </authorList>
    </citation>
    <scope>IDENTIFICATION</scope>
</reference>
<keyword evidence="3" id="KW-0732">Signal</keyword>
<dbReference type="CDD" id="cd02120">
    <property type="entry name" value="PA_subtilisin_like"/>
    <property type="match status" value="1"/>
</dbReference>
<evidence type="ECO:0000259" key="9">
    <source>
        <dbReference type="Pfam" id="PF17766"/>
    </source>
</evidence>
<dbReference type="PANTHER" id="PTHR10795">
    <property type="entry name" value="PROPROTEIN CONVERTASE SUBTILISIN/KEXIN"/>
    <property type="match status" value="1"/>
</dbReference>
<dbReference type="InterPro" id="IPR023828">
    <property type="entry name" value="Peptidase_S8_Ser-AS"/>
</dbReference>
<dbReference type="Gene3D" id="3.50.30.30">
    <property type="match status" value="1"/>
</dbReference>
<dbReference type="OMA" id="YPSMTIK"/>
<dbReference type="EnsemblPlants" id="Kaladp1230s0001.1.v1.1">
    <property type="protein sequence ID" value="Kaladp1230s0001.1.v1.1"/>
    <property type="gene ID" value="Kaladp1230s0001.v1.1"/>
</dbReference>
<dbReference type="InterPro" id="IPR036852">
    <property type="entry name" value="Peptidase_S8/S53_dom_sf"/>
</dbReference>
<comment type="similarity">
    <text evidence="1 6">Belongs to the peptidase S8 family.</text>
</comment>
<evidence type="ECO:0000256" key="1">
    <source>
        <dbReference type="ARBA" id="ARBA00011073"/>
    </source>
</evidence>
<evidence type="ECO:0000256" key="7">
    <source>
        <dbReference type="SAM" id="MobiDB-lite"/>
    </source>
</evidence>
<dbReference type="AlphaFoldDB" id="A0A7N0VLN5"/>
<evidence type="ECO:0000256" key="4">
    <source>
        <dbReference type="ARBA" id="ARBA00022801"/>
    </source>
</evidence>
<dbReference type="PRINTS" id="PR00723">
    <property type="entry name" value="SUBTILISIN"/>
</dbReference>
<feature type="region of interest" description="Disordered" evidence="7">
    <location>
        <begin position="483"/>
        <end position="510"/>
    </location>
</feature>
<proteinExistence type="inferred from homology"/>
<dbReference type="InterPro" id="IPR045051">
    <property type="entry name" value="SBT"/>
</dbReference>
<dbReference type="Gramene" id="Kaladp1230s0001.1.v1.1">
    <property type="protein sequence ID" value="Kaladp1230s0001.1.v1.1"/>
    <property type="gene ID" value="Kaladp1230s0001.v1.1"/>
</dbReference>
<keyword evidence="4" id="KW-0378">Hydrolase</keyword>
<dbReference type="InterPro" id="IPR041469">
    <property type="entry name" value="Subtilisin-like_FN3"/>
</dbReference>
<dbReference type="GO" id="GO:0004252">
    <property type="term" value="F:serine-type endopeptidase activity"/>
    <property type="evidence" value="ECO:0007669"/>
    <property type="project" value="InterPro"/>
</dbReference>
<evidence type="ECO:0000256" key="2">
    <source>
        <dbReference type="ARBA" id="ARBA00022670"/>
    </source>
</evidence>
<dbReference type="Gene3D" id="2.60.40.2310">
    <property type="match status" value="2"/>
</dbReference>
<organism evidence="10 11">
    <name type="scientific">Kalanchoe fedtschenkoi</name>
    <name type="common">Lavender scallops</name>
    <name type="synonym">South American air plant</name>
    <dbReference type="NCBI Taxonomy" id="63787"/>
    <lineage>
        <taxon>Eukaryota</taxon>
        <taxon>Viridiplantae</taxon>
        <taxon>Streptophyta</taxon>
        <taxon>Embryophyta</taxon>
        <taxon>Tracheophyta</taxon>
        <taxon>Spermatophyta</taxon>
        <taxon>Magnoliopsida</taxon>
        <taxon>eudicotyledons</taxon>
        <taxon>Gunneridae</taxon>
        <taxon>Pentapetalae</taxon>
        <taxon>Saxifragales</taxon>
        <taxon>Crassulaceae</taxon>
        <taxon>Kalanchoe</taxon>
    </lineage>
</organism>
<dbReference type="PROSITE" id="PS00138">
    <property type="entry name" value="SUBTILASE_SER"/>
    <property type="match status" value="1"/>
</dbReference>